<dbReference type="PRINTS" id="PR00105">
    <property type="entry name" value="C5METTRFRASE"/>
</dbReference>
<dbReference type="EMBL" id="PDNA01000113">
    <property type="protein sequence ID" value="PGH12784.1"/>
    <property type="molecule type" value="Genomic_DNA"/>
</dbReference>
<dbReference type="GO" id="GO:0032259">
    <property type="term" value="P:methylation"/>
    <property type="evidence" value="ECO:0007669"/>
    <property type="project" value="UniProtKB-KW"/>
</dbReference>
<dbReference type="InterPro" id="IPR050390">
    <property type="entry name" value="C5-Methyltransferase"/>
</dbReference>
<feature type="active site" evidence="5">
    <location>
        <position position="393"/>
    </location>
</feature>
<keyword evidence="3 5" id="KW-0808">Transferase</keyword>
<accession>A0A2B7XM00</accession>
<evidence type="ECO:0000256" key="4">
    <source>
        <dbReference type="ARBA" id="ARBA00022691"/>
    </source>
</evidence>
<evidence type="ECO:0000256" key="3">
    <source>
        <dbReference type="ARBA" id="ARBA00022679"/>
    </source>
</evidence>
<protein>
    <recommendedName>
        <fullName evidence="1">DNA (cytosine-5-)-methyltransferase</fullName>
        <ecNumber evidence="1">2.1.1.37</ecNumber>
    </recommendedName>
</protein>
<dbReference type="Proteomes" id="UP000224634">
    <property type="component" value="Unassembled WGS sequence"/>
</dbReference>
<sequence>MVRRSEDYEPMLILSDAVEMDVTPIPRSAFVRTEDLMDDITYESDDSATISAGDDSHNRAILDFERNFSSDDYMADEDFDDYVTALSLSSIPVQREEASPAAAKQRSIILKYHANGKCYKKGKSVELYDGTFLKIQQVLLLQGDGGRDEIFLQGWHFQRNEDMESLAPQRLNELCLIVDLPVDEAPQNTNPMTNIIPLYEVRLQDVKGFRIIRLTNCNYANMNVHTQRGVTSEDELRREGLLFCRMKYIRVLEQGQGRRTRVVEEAILSLTAAEADAGFSVDANTLRLRWRGGTTPGGSYRGYQAGRAGVVDLEQSRQQYTFGDGFCGAGGVSRGALQAGLRVSWGYDKCAKAMQTYRLNFDTAVGETCEVAHFLTNNPQDIRVDIMHASPPCQTFSPAKTVACAADDDNEACIFSVLQLVLAVRPRVVTMEETAGLPERHKEFLWATVHTFIEHGYSVRWKVLNCKDYGVPQTRKRLVMIASGPGESLPPFPKPSHGPPESGLLPYRTIHDAISSIPPDTPDHDLNRASRSFIPKSPLDPHSFAKTITCNGGEYNYHPSGLRSYTHREFACMQTFPLEHRFCGVGVVKQIGNAVPPMLAKAVFREIVKDLQRTDGFRGGRSG</sequence>
<dbReference type="GO" id="GO:0003677">
    <property type="term" value="F:DNA binding"/>
    <property type="evidence" value="ECO:0007669"/>
    <property type="project" value="TreeGrafter"/>
</dbReference>
<dbReference type="Gene3D" id="3.40.50.150">
    <property type="entry name" value="Vaccinia Virus protein VP39"/>
    <property type="match status" value="1"/>
</dbReference>
<evidence type="ECO:0000256" key="5">
    <source>
        <dbReference type="PROSITE-ProRule" id="PRU01016"/>
    </source>
</evidence>
<evidence type="ECO:0000256" key="1">
    <source>
        <dbReference type="ARBA" id="ARBA00011975"/>
    </source>
</evidence>
<dbReference type="AlphaFoldDB" id="A0A2B7XM00"/>
<dbReference type="SUPFAM" id="SSF53335">
    <property type="entry name" value="S-adenosyl-L-methionine-dependent methyltransferases"/>
    <property type="match status" value="1"/>
</dbReference>
<name>A0A2B7XM00_POLH7</name>
<comment type="similarity">
    <text evidence="5">Belongs to the class I-like SAM-binding methyltransferase superfamily. C5-methyltransferase family.</text>
</comment>
<dbReference type="STRING" id="1447883.A0A2B7XM00"/>
<evidence type="ECO:0000313" key="7">
    <source>
        <dbReference type="Proteomes" id="UP000224634"/>
    </source>
</evidence>
<keyword evidence="7" id="KW-1185">Reference proteome</keyword>
<comment type="caution">
    <text evidence="6">The sequence shown here is derived from an EMBL/GenBank/DDBJ whole genome shotgun (WGS) entry which is preliminary data.</text>
</comment>
<dbReference type="Gene3D" id="3.90.120.10">
    <property type="entry name" value="DNA Methylase, subunit A, domain 2"/>
    <property type="match status" value="1"/>
</dbReference>
<keyword evidence="4 5" id="KW-0949">S-adenosyl-L-methionine</keyword>
<reference evidence="6 7" key="1">
    <citation type="submission" date="2017-10" db="EMBL/GenBank/DDBJ databases">
        <title>Comparative genomics in systemic dimorphic fungi from Ajellomycetaceae.</title>
        <authorList>
            <person name="Munoz J.F."/>
            <person name="Mcewen J.G."/>
            <person name="Clay O.K."/>
            <person name="Cuomo C.A."/>
        </authorList>
    </citation>
    <scope>NUCLEOTIDE SEQUENCE [LARGE SCALE GENOMIC DNA]</scope>
    <source>
        <strain evidence="6 7">UAMH7299</strain>
    </source>
</reference>
<dbReference type="OrthoDB" id="414133at2759"/>
<keyword evidence="2 5" id="KW-0489">Methyltransferase</keyword>
<gene>
    <name evidence="6" type="ORF">AJ80_06608</name>
</gene>
<dbReference type="PANTHER" id="PTHR10629">
    <property type="entry name" value="CYTOSINE-SPECIFIC METHYLTRANSFERASE"/>
    <property type="match status" value="1"/>
</dbReference>
<proteinExistence type="inferred from homology"/>
<dbReference type="PROSITE" id="PS51679">
    <property type="entry name" value="SAM_MT_C5"/>
    <property type="match status" value="1"/>
</dbReference>
<dbReference type="GO" id="GO:0005634">
    <property type="term" value="C:nucleus"/>
    <property type="evidence" value="ECO:0007669"/>
    <property type="project" value="TreeGrafter"/>
</dbReference>
<dbReference type="PROSITE" id="PS00095">
    <property type="entry name" value="C5_MTASE_2"/>
    <property type="match status" value="1"/>
</dbReference>
<dbReference type="GO" id="GO:0044027">
    <property type="term" value="P:negative regulation of gene expression via chromosomal CpG island methylation"/>
    <property type="evidence" value="ECO:0007669"/>
    <property type="project" value="TreeGrafter"/>
</dbReference>
<dbReference type="Pfam" id="PF00145">
    <property type="entry name" value="DNA_methylase"/>
    <property type="match status" value="2"/>
</dbReference>
<dbReference type="InterPro" id="IPR029063">
    <property type="entry name" value="SAM-dependent_MTases_sf"/>
</dbReference>
<dbReference type="InterPro" id="IPR001525">
    <property type="entry name" value="C5_MeTfrase"/>
</dbReference>
<evidence type="ECO:0000313" key="6">
    <source>
        <dbReference type="EMBL" id="PGH12784.1"/>
    </source>
</evidence>
<evidence type="ECO:0000256" key="2">
    <source>
        <dbReference type="ARBA" id="ARBA00022603"/>
    </source>
</evidence>
<dbReference type="GO" id="GO:0003886">
    <property type="term" value="F:DNA (cytosine-5-)-methyltransferase activity"/>
    <property type="evidence" value="ECO:0007669"/>
    <property type="project" value="UniProtKB-EC"/>
</dbReference>
<dbReference type="InterPro" id="IPR031303">
    <property type="entry name" value="C5_meth_CS"/>
</dbReference>
<organism evidence="6 7">
    <name type="scientific">Polytolypa hystricis (strain UAMH7299)</name>
    <dbReference type="NCBI Taxonomy" id="1447883"/>
    <lineage>
        <taxon>Eukaryota</taxon>
        <taxon>Fungi</taxon>
        <taxon>Dikarya</taxon>
        <taxon>Ascomycota</taxon>
        <taxon>Pezizomycotina</taxon>
        <taxon>Eurotiomycetes</taxon>
        <taxon>Eurotiomycetidae</taxon>
        <taxon>Onygenales</taxon>
        <taxon>Onygenales incertae sedis</taxon>
        <taxon>Polytolypa</taxon>
    </lineage>
</organism>
<dbReference type="PANTHER" id="PTHR10629:SF52">
    <property type="entry name" value="DNA (CYTOSINE-5)-METHYLTRANSFERASE 1"/>
    <property type="match status" value="1"/>
</dbReference>
<dbReference type="EC" id="2.1.1.37" evidence="1"/>